<dbReference type="EMBL" id="HACM01003501">
    <property type="protein sequence ID" value="CRZ03943.1"/>
    <property type="molecule type" value="Transcribed_RNA"/>
</dbReference>
<sequence>AQQEGQISDQTQEFVKNFKNPLQIQLNSNTWTKISSHKLQKTTKNSTPIYMKKLDFFLSDQTQIKRNIKNFKNPTSNSAQFKHRNQSFPINYKTHKKKSIQIKSQSKTHQQFTSKQPKKTFFS</sequence>
<name>A0A0H5QPH9_9EUKA</name>
<proteinExistence type="predicted"/>
<feature type="compositionally biased region" description="Low complexity" evidence="1">
    <location>
        <begin position="101"/>
        <end position="111"/>
    </location>
</feature>
<evidence type="ECO:0000256" key="1">
    <source>
        <dbReference type="SAM" id="MobiDB-lite"/>
    </source>
</evidence>
<feature type="region of interest" description="Disordered" evidence="1">
    <location>
        <begin position="95"/>
        <end position="123"/>
    </location>
</feature>
<organism evidence="2">
    <name type="scientific">Spongospora subterranea</name>
    <dbReference type="NCBI Taxonomy" id="70186"/>
    <lineage>
        <taxon>Eukaryota</taxon>
        <taxon>Sar</taxon>
        <taxon>Rhizaria</taxon>
        <taxon>Endomyxa</taxon>
        <taxon>Phytomyxea</taxon>
        <taxon>Plasmodiophorida</taxon>
        <taxon>Plasmodiophoridae</taxon>
        <taxon>Spongospora</taxon>
    </lineage>
</organism>
<protein>
    <submittedName>
        <fullName evidence="2">Uncharacterized protein</fullName>
    </submittedName>
</protein>
<reference evidence="2" key="1">
    <citation type="submission" date="2015-04" db="EMBL/GenBank/DDBJ databases">
        <title>The genome sequence of the plant pathogenic Rhizarian Plasmodiophora brassicae reveals insights in its biotrophic life cycle and the origin of chitin synthesis.</title>
        <authorList>
            <person name="Schwelm A."/>
            <person name="Fogelqvist J."/>
            <person name="Knaust A."/>
            <person name="Julke S."/>
            <person name="Lilja T."/>
            <person name="Dhandapani V."/>
            <person name="Bonilla-Rosso G."/>
            <person name="Karlsson M."/>
            <person name="Shevchenko A."/>
            <person name="Choi S.R."/>
            <person name="Kim H.G."/>
            <person name="Park J.Y."/>
            <person name="Lim Y.P."/>
            <person name="Ludwig-Muller J."/>
            <person name="Dixelius C."/>
        </authorList>
    </citation>
    <scope>NUCLEOTIDE SEQUENCE</scope>
    <source>
        <tissue evidence="2">Potato root galls</tissue>
    </source>
</reference>
<accession>A0A0H5QPH9</accession>
<dbReference type="AlphaFoldDB" id="A0A0H5QPH9"/>
<feature type="non-terminal residue" evidence="2">
    <location>
        <position position="1"/>
    </location>
</feature>
<evidence type="ECO:0000313" key="2">
    <source>
        <dbReference type="EMBL" id="CRZ03943.1"/>
    </source>
</evidence>